<comment type="caution">
    <text evidence="14">The sequence shown here is derived from an EMBL/GenBank/DDBJ whole genome shotgun (WGS) entry which is preliminary data.</text>
</comment>
<protein>
    <recommendedName>
        <fullName evidence="11 13">S-adenosylmethionine:tRNA ribosyltransferase-isomerase</fullName>
        <ecNumber evidence="10 13">2.4.99.17</ecNumber>
    </recommendedName>
    <alternativeName>
        <fullName evidence="12 13">Queuosine biosynthesis protein QueA</fullName>
    </alternativeName>
</protein>
<dbReference type="GO" id="GO:0051075">
    <property type="term" value="F:S-adenosylmethionine:tRNA ribosyltransferase-isomerase activity"/>
    <property type="evidence" value="ECO:0007669"/>
    <property type="project" value="UniProtKB-EC"/>
</dbReference>
<evidence type="ECO:0000256" key="12">
    <source>
        <dbReference type="ARBA" id="ARBA00076160"/>
    </source>
</evidence>
<evidence type="ECO:0000256" key="1">
    <source>
        <dbReference type="ARBA" id="ARBA00004496"/>
    </source>
</evidence>
<keyword evidence="5 13" id="KW-0808">Transferase</keyword>
<dbReference type="EC" id="2.4.99.17" evidence="10 13"/>
<accession>A0A9D9DAD0</accession>
<dbReference type="InterPro" id="IPR042118">
    <property type="entry name" value="QueA_dom1"/>
</dbReference>
<evidence type="ECO:0000313" key="14">
    <source>
        <dbReference type="EMBL" id="MBO8414783.1"/>
    </source>
</evidence>
<dbReference type="FunFam" id="3.40.1780.10:FF:000001">
    <property type="entry name" value="S-adenosylmethionine:tRNA ribosyltransferase-isomerase"/>
    <property type="match status" value="1"/>
</dbReference>
<dbReference type="Proteomes" id="UP000823631">
    <property type="component" value="Unassembled WGS sequence"/>
</dbReference>
<evidence type="ECO:0000256" key="8">
    <source>
        <dbReference type="ARBA" id="ARBA00052751"/>
    </source>
</evidence>
<evidence type="ECO:0000256" key="10">
    <source>
        <dbReference type="ARBA" id="ARBA00066503"/>
    </source>
</evidence>
<evidence type="ECO:0000256" key="11">
    <source>
        <dbReference type="ARBA" id="ARBA00069325"/>
    </source>
</evidence>
<dbReference type="EMBL" id="JADINH010000003">
    <property type="protein sequence ID" value="MBO8414783.1"/>
    <property type="molecule type" value="Genomic_DNA"/>
</dbReference>
<comment type="function">
    <text evidence="13">Transfers and isomerizes the ribose moiety from AdoMet to the 7-aminomethyl group of 7-deazaguanine (preQ1-tRNA) to give epoxyqueuosine (oQ-tRNA).</text>
</comment>
<dbReference type="AlphaFoldDB" id="A0A9D9DAD0"/>
<organism evidence="14 15">
    <name type="scientific">Candidatus Avisuccinivibrio stercorigallinarum</name>
    <dbReference type="NCBI Taxonomy" id="2840704"/>
    <lineage>
        <taxon>Bacteria</taxon>
        <taxon>Pseudomonadati</taxon>
        <taxon>Pseudomonadota</taxon>
        <taxon>Gammaproteobacteria</taxon>
        <taxon>Aeromonadales</taxon>
        <taxon>Succinivibrionaceae</taxon>
        <taxon>Succinivibrionaceae incertae sedis</taxon>
        <taxon>Candidatus Avisuccinivibrio</taxon>
    </lineage>
</organism>
<dbReference type="Gene3D" id="2.40.10.240">
    <property type="entry name" value="QueA-like"/>
    <property type="match status" value="1"/>
</dbReference>
<evidence type="ECO:0000313" key="15">
    <source>
        <dbReference type="Proteomes" id="UP000823631"/>
    </source>
</evidence>
<keyword evidence="6 13" id="KW-0949">S-adenosyl-L-methionine</keyword>
<evidence type="ECO:0000256" key="6">
    <source>
        <dbReference type="ARBA" id="ARBA00022691"/>
    </source>
</evidence>
<comment type="subcellular location">
    <subcellularLocation>
        <location evidence="1 13">Cytoplasm</location>
    </subcellularLocation>
</comment>
<keyword evidence="4 13" id="KW-0963">Cytoplasm</keyword>
<evidence type="ECO:0000256" key="5">
    <source>
        <dbReference type="ARBA" id="ARBA00022679"/>
    </source>
</evidence>
<sequence length="365" mass="40654">MLRSDFNFDLPQELIAFYPSKERTACRMLCLNGNSGAYQDKHFYDLKEFLQPGDLLVFNDTKVIPARMFGTKETGGKVELLIERILSLSSALAHTKASKSPKPGCIIEIDHADGAKLEVTGREGDLFLVKTVDGSSILDLLDKAGHIPLPPYIERADEPIDKERYQTVYAKDPGAVAAPTAGLHFDEEQIADLKAMGVKTAFVTLHVGAGTFQPVREDDIKEHHMHKEFVNLPQEVADAVIECHKSGHRVVAVGTTAVRSLESAAQYAKSQGLTEEICAFYNDTSIFIYPGYQYQVIDCLITNFHLPESTLIMLVCAFAGYKNTMAAYRHAVEDKYHFFSYGDCMFIEKRTEAMDLPPSAQEDDK</sequence>
<dbReference type="SUPFAM" id="SSF111337">
    <property type="entry name" value="QueA-like"/>
    <property type="match status" value="1"/>
</dbReference>
<comment type="catalytic activity">
    <reaction evidence="8 13">
        <text>7-aminomethyl-7-carbaguanosine(34) in tRNA + S-adenosyl-L-methionine = epoxyqueuosine(34) in tRNA + adenine + L-methionine + 2 H(+)</text>
        <dbReference type="Rhea" id="RHEA:32155"/>
        <dbReference type="Rhea" id="RHEA-COMP:10342"/>
        <dbReference type="Rhea" id="RHEA-COMP:18582"/>
        <dbReference type="ChEBI" id="CHEBI:15378"/>
        <dbReference type="ChEBI" id="CHEBI:16708"/>
        <dbReference type="ChEBI" id="CHEBI:57844"/>
        <dbReference type="ChEBI" id="CHEBI:59789"/>
        <dbReference type="ChEBI" id="CHEBI:82833"/>
        <dbReference type="ChEBI" id="CHEBI:194443"/>
        <dbReference type="EC" id="2.4.99.17"/>
    </reaction>
</comment>
<evidence type="ECO:0000256" key="13">
    <source>
        <dbReference type="HAMAP-Rule" id="MF_00113"/>
    </source>
</evidence>
<dbReference type="NCBIfam" id="TIGR00113">
    <property type="entry name" value="queA"/>
    <property type="match status" value="1"/>
</dbReference>
<proteinExistence type="inferred from homology"/>
<dbReference type="Gene3D" id="3.40.1780.10">
    <property type="entry name" value="QueA-like"/>
    <property type="match status" value="1"/>
</dbReference>
<evidence type="ECO:0000256" key="7">
    <source>
        <dbReference type="ARBA" id="ARBA00022785"/>
    </source>
</evidence>
<evidence type="ECO:0000256" key="9">
    <source>
        <dbReference type="ARBA" id="ARBA00061210"/>
    </source>
</evidence>
<keyword evidence="7 13" id="KW-0671">Queuosine biosynthesis</keyword>
<dbReference type="GO" id="GO:0005737">
    <property type="term" value="C:cytoplasm"/>
    <property type="evidence" value="ECO:0007669"/>
    <property type="project" value="UniProtKB-SubCell"/>
</dbReference>
<dbReference type="HAMAP" id="MF_00113">
    <property type="entry name" value="QueA"/>
    <property type="match status" value="1"/>
</dbReference>
<dbReference type="PANTHER" id="PTHR30307:SF0">
    <property type="entry name" value="S-ADENOSYLMETHIONINE:TRNA RIBOSYLTRANSFERASE-ISOMERASE"/>
    <property type="match status" value="1"/>
</dbReference>
<dbReference type="NCBIfam" id="NF001140">
    <property type="entry name" value="PRK00147.1"/>
    <property type="match status" value="1"/>
</dbReference>
<dbReference type="InterPro" id="IPR036100">
    <property type="entry name" value="QueA_sf"/>
</dbReference>
<comment type="subunit">
    <text evidence="3 13">Monomer.</text>
</comment>
<evidence type="ECO:0000256" key="2">
    <source>
        <dbReference type="ARBA" id="ARBA00004691"/>
    </source>
</evidence>
<gene>
    <name evidence="13 14" type="primary">queA</name>
    <name evidence="14" type="ORF">IAB19_00165</name>
</gene>
<reference evidence="14" key="1">
    <citation type="submission" date="2020-10" db="EMBL/GenBank/DDBJ databases">
        <authorList>
            <person name="Gilroy R."/>
        </authorList>
    </citation>
    <scope>NUCLEOTIDE SEQUENCE</scope>
    <source>
        <strain evidence="14">17213</strain>
    </source>
</reference>
<dbReference type="PANTHER" id="PTHR30307">
    <property type="entry name" value="S-ADENOSYLMETHIONINE:TRNA RIBOSYLTRANSFERASE-ISOMERASE"/>
    <property type="match status" value="1"/>
</dbReference>
<dbReference type="GO" id="GO:0008616">
    <property type="term" value="P:tRNA queuosine(34) biosynthetic process"/>
    <property type="evidence" value="ECO:0007669"/>
    <property type="project" value="UniProtKB-UniRule"/>
</dbReference>
<dbReference type="InterPro" id="IPR003699">
    <property type="entry name" value="QueA"/>
</dbReference>
<comment type="similarity">
    <text evidence="9 13">Belongs to the QueA family.</text>
</comment>
<keyword evidence="14" id="KW-0328">Glycosyltransferase</keyword>
<evidence type="ECO:0000256" key="4">
    <source>
        <dbReference type="ARBA" id="ARBA00022490"/>
    </source>
</evidence>
<evidence type="ECO:0000256" key="3">
    <source>
        <dbReference type="ARBA" id="ARBA00011245"/>
    </source>
</evidence>
<reference evidence="14" key="2">
    <citation type="journal article" date="2021" name="PeerJ">
        <title>Extensive microbial diversity within the chicken gut microbiome revealed by metagenomics and culture.</title>
        <authorList>
            <person name="Gilroy R."/>
            <person name="Ravi A."/>
            <person name="Getino M."/>
            <person name="Pursley I."/>
            <person name="Horton D.L."/>
            <person name="Alikhan N.F."/>
            <person name="Baker D."/>
            <person name="Gharbi K."/>
            <person name="Hall N."/>
            <person name="Watson M."/>
            <person name="Adriaenssens E.M."/>
            <person name="Foster-Nyarko E."/>
            <person name="Jarju S."/>
            <person name="Secka A."/>
            <person name="Antonio M."/>
            <person name="Oren A."/>
            <person name="Chaudhuri R.R."/>
            <person name="La Ragione R."/>
            <person name="Hildebrand F."/>
            <person name="Pallen M.J."/>
        </authorList>
    </citation>
    <scope>NUCLEOTIDE SEQUENCE</scope>
    <source>
        <strain evidence="14">17213</strain>
    </source>
</reference>
<name>A0A9D9DAD0_9GAMM</name>
<dbReference type="Pfam" id="PF02547">
    <property type="entry name" value="Queuosine_synth"/>
    <property type="match status" value="1"/>
</dbReference>
<dbReference type="InterPro" id="IPR042119">
    <property type="entry name" value="QueA_dom2"/>
</dbReference>
<comment type="pathway">
    <text evidence="2 13">tRNA modification; tRNA-queuosine biosynthesis.</text>
</comment>